<dbReference type="Proteomes" id="UP000031982">
    <property type="component" value="Unassembled WGS sequence"/>
</dbReference>
<gene>
    <name evidence="1" type="ORF">SD77_3934</name>
</gene>
<comment type="caution">
    <text evidence="1">The sequence shown here is derived from an EMBL/GenBank/DDBJ whole genome shotgun (WGS) entry which is preliminary data.</text>
</comment>
<organism evidence="1 2">
    <name type="scientific">Bacillus badius</name>
    <dbReference type="NCBI Taxonomy" id="1455"/>
    <lineage>
        <taxon>Bacteria</taxon>
        <taxon>Bacillati</taxon>
        <taxon>Bacillota</taxon>
        <taxon>Bacilli</taxon>
        <taxon>Bacillales</taxon>
        <taxon>Bacillaceae</taxon>
        <taxon>Pseudobacillus</taxon>
    </lineage>
</organism>
<evidence type="ECO:0000313" key="1">
    <source>
        <dbReference type="EMBL" id="KIL78254.1"/>
    </source>
</evidence>
<evidence type="ECO:0000313" key="2">
    <source>
        <dbReference type="Proteomes" id="UP000031982"/>
    </source>
</evidence>
<evidence type="ECO:0008006" key="3">
    <source>
        <dbReference type="Google" id="ProtNLM"/>
    </source>
</evidence>
<reference evidence="1 2" key="1">
    <citation type="submission" date="2015-01" db="EMBL/GenBank/DDBJ databases">
        <title>Genome Assembly of Bacillus badius MTCC 1458.</title>
        <authorList>
            <person name="Verma A."/>
            <person name="Khatri I."/>
            <person name="Mual P."/>
            <person name="Subramanian S."/>
            <person name="Krishnamurthi S."/>
        </authorList>
    </citation>
    <scope>NUCLEOTIDE SEQUENCE [LARGE SCALE GENOMIC DNA]</scope>
    <source>
        <strain evidence="1 2">MTCC 1458</strain>
    </source>
</reference>
<name>A0ABR5AU79_BACBA</name>
<keyword evidence="2" id="KW-1185">Reference proteome</keyword>
<sequence>MEKMHETASVFQAKMDFFAFCLGIDRKRDHLYNQKDCL</sequence>
<dbReference type="EMBL" id="JXLP01000009">
    <property type="protein sequence ID" value="KIL78254.1"/>
    <property type="molecule type" value="Genomic_DNA"/>
</dbReference>
<accession>A0ABR5AU79</accession>
<proteinExistence type="predicted"/>
<protein>
    <recommendedName>
        <fullName evidence="3">Mobile element protein</fullName>
    </recommendedName>
</protein>